<feature type="transmembrane region" description="Helical" evidence="1">
    <location>
        <begin position="168"/>
        <end position="186"/>
    </location>
</feature>
<feature type="transmembrane region" description="Helical" evidence="1">
    <location>
        <begin position="266"/>
        <end position="284"/>
    </location>
</feature>
<feature type="transmembrane region" description="Helical" evidence="1">
    <location>
        <begin position="320"/>
        <end position="342"/>
    </location>
</feature>
<dbReference type="Proteomes" id="UP000249873">
    <property type="component" value="Chromosome"/>
</dbReference>
<feature type="transmembrane region" description="Helical" evidence="1">
    <location>
        <begin position="73"/>
        <end position="93"/>
    </location>
</feature>
<sequence length="647" mass="75093">MSSQAKQNLFYLIFGLLFFSTTEPFGYASIDIDPSWTESLVMAVNQNFTFGTDFIFNYGPLGFLNTALLPEKISPWVLFLFHSFLLLNYLMIIKLSFLKMGDKWWQAAIVAVLILLPWGFFADVTFTLFYLMLFWLLYVQQTKSTLGLILAVVLAVLIFYIKVNLSLIAYTVLLLSVLYFFLAKIISWKAALLTLVSLILFTASFSLLLNVSIPDYLAASLKIIDAYQDGQAVNILKIKELGLLLILEFIILGVVLLYIFKNLAYFVDNLYLYIISALAWFLCFKQAHTATGHYNVFGFFLFLPVLAVLIFLFAKHFKGGARMVFTVLILQIISTQFIRLAIANYDLKEYALFYFPIKVVNEVKSSKNALNLINTVKYKSPYNYFSKFYHYDYQKNFQQEEINNIRLLPQAIINKIGDRSVDIMPWEISYIFFNQLNYNPRPIIQTYQANSEWLAHKNEEKYNGASAPDFVLANIHDYREQNPLWMDKGAYLALKRNYSLLDTINMPHEKLFLFEKNTNISTPDYQEVTKQEGQLGEEINLPETSNKLLYLNADIHYSFFGKIARLFFQPPYLRCKVIYQDNTEDYFRIPPPILKGGILASEKVISESDFLRFATEGENKKIKSLTFWSKYTWGFKSDFDYSLKKTK</sequence>
<keyword evidence="3" id="KW-1185">Reference proteome</keyword>
<feature type="transmembrane region" description="Helical" evidence="1">
    <location>
        <begin position="105"/>
        <end position="138"/>
    </location>
</feature>
<proteinExistence type="predicted"/>
<evidence type="ECO:0000256" key="1">
    <source>
        <dbReference type="SAM" id="Phobius"/>
    </source>
</evidence>
<dbReference type="KEGG" id="als:DJ013_16535"/>
<evidence type="ECO:0000313" key="3">
    <source>
        <dbReference type="Proteomes" id="UP000249873"/>
    </source>
</evidence>
<gene>
    <name evidence="2" type="ORF">DJ013_16535</name>
</gene>
<keyword evidence="1" id="KW-0472">Membrane</keyword>
<keyword evidence="1" id="KW-0812">Transmembrane</keyword>
<organism evidence="2 3">
    <name type="scientific">Arcticibacterium luteifluviistationis</name>
    <dbReference type="NCBI Taxonomy" id="1784714"/>
    <lineage>
        <taxon>Bacteria</taxon>
        <taxon>Pseudomonadati</taxon>
        <taxon>Bacteroidota</taxon>
        <taxon>Cytophagia</taxon>
        <taxon>Cytophagales</taxon>
        <taxon>Leadbetterellaceae</taxon>
        <taxon>Arcticibacterium</taxon>
    </lineage>
</organism>
<dbReference type="EMBL" id="CP029480">
    <property type="protein sequence ID" value="AWV99692.1"/>
    <property type="molecule type" value="Genomic_DNA"/>
</dbReference>
<protein>
    <recommendedName>
        <fullName evidence="4">Glycosyltransferase RgtA/B/C/D-like domain-containing protein</fullName>
    </recommendedName>
</protein>
<evidence type="ECO:0008006" key="4">
    <source>
        <dbReference type="Google" id="ProtNLM"/>
    </source>
</evidence>
<feature type="transmembrane region" description="Helical" evidence="1">
    <location>
        <begin position="192"/>
        <end position="213"/>
    </location>
</feature>
<name>A0A2Z4GEE6_9BACT</name>
<feature type="transmembrane region" description="Helical" evidence="1">
    <location>
        <begin position="241"/>
        <end position="260"/>
    </location>
</feature>
<keyword evidence="1" id="KW-1133">Transmembrane helix</keyword>
<dbReference type="RefSeq" id="WP_111373060.1">
    <property type="nucleotide sequence ID" value="NZ_CP029480.1"/>
</dbReference>
<feature type="transmembrane region" description="Helical" evidence="1">
    <location>
        <begin position="144"/>
        <end position="161"/>
    </location>
</feature>
<reference evidence="2 3" key="1">
    <citation type="submission" date="2018-05" db="EMBL/GenBank/DDBJ databases">
        <title>Complete genome sequence of Arcticibacterium luteifluviistationis SM1504T, a cytophagaceae bacterium isolated from Arctic surface seawater.</title>
        <authorList>
            <person name="Li Y."/>
            <person name="Qin Q.-L."/>
        </authorList>
    </citation>
    <scope>NUCLEOTIDE SEQUENCE [LARGE SCALE GENOMIC DNA]</scope>
    <source>
        <strain evidence="2 3">SM1504</strain>
    </source>
</reference>
<accession>A0A2Z4GEE6</accession>
<feature type="transmembrane region" description="Helical" evidence="1">
    <location>
        <begin position="296"/>
        <end position="314"/>
    </location>
</feature>
<dbReference type="OrthoDB" id="176190at2"/>
<evidence type="ECO:0000313" key="2">
    <source>
        <dbReference type="EMBL" id="AWV99692.1"/>
    </source>
</evidence>
<dbReference type="AlphaFoldDB" id="A0A2Z4GEE6"/>